<reference evidence="3 4" key="1">
    <citation type="submission" date="2019-06" db="EMBL/GenBank/DDBJ databases">
        <title>Sequencing the genomes of 1000 actinobacteria strains.</title>
        <authorList>
            <person name="Klenk H.-P."/>
        </authorList>
    </citation>
    <scope>NUCLEOTIDE SEQUENCE [LARGE SCALE GENOMIC DNA]</scope>
    <source>
        <strain evidence="3 4">DSM 19560</strain>
    </source>
</reference>
<dbReference type="AlphaFoldDB" id="A0A561E8F4"/>
<keyword evidence="4" id="KW-1185">Reference proteome</keyword>
<accession>A0A561E8F4</accession>
<evidence type="ECO:0000256" key="2">
    <source>
        <dbReference type="SAM" id="Phobius"/>
    </source>
</evidence>
<protein>
    <submittedName>
        <fullName evidence="3">Uncharacterized protein</fullName>
    </submittedName>
</protein>
<keyword evidence="2" id="KW-0472">Membrane</keyword>
<feature type="transmembrane region" description="Helical" evidence="2">
    <location>
        <begin position="7"/>
        <end position="28"/>
    </location>
</feature>
<feature type="transmembrane region" description="Helical" evidence="2">
    <location>
        <begin position="54"/>
        <end position="78"/>
    </location>
</feature>
<proteinExistence type="predicted"/>
<evidence type="ECO:0000313" key="4">
    <source>
        <dbReference type="Proteomes" id="UP000318297"/>
    </source>
</evidence>
<dbReference type="RefSeq" id="WP_145225434.1">
    <property type="nucleotide sequence ID" value="NZ_VIVQ01000001.1"/>
</dbReference>
<name>A0A561E8F4_9MICO</name>
<feature type="region of interest" description="Disordered" evidence="1">
    <location>
        <begin position="90"/>
        <end position="138"/>
    </location>
</feature>
<feature type="compositionally biased region" description="Acidic residues" evidence="1">
    <location>
        <begin position="92"/>
        <end position="128"/>
    </location>
</feature>
<evidence type="ECO:0000256" key="1">
    <source>
        <dbReference type="SAM" id="MobiDB-lite"/>
    </source>
</evidence>
<keyword evidence="2" id="KW-1133">Transmembrane helix</keyword>
<organism evidence="3 4">
    <name type="scientific">Rudaeicoccus suwonensis</name>
    <dbReference type="NCBI Taxonomy" id="657409"/>
    <lineage>
        <taxon>Bacteria</taxon>
        <taxon>Bacillati</taxon>
        <taxon>Actinomycetota</taxon>
        <taxon>Actinomycetes</taxon>
        <taxon>Micrococcales</taxon>
        <taxon>Dermacoccaceae</taxon>
        <taxon>Rudaeicoccus</taxon>
    </lineage>
</organism>
<evidence type="ECO:0000313" key="3">
    <source>
        <dbReference type="EMBL" id="TWE11876.1"/>
    </source>
</evidence>
<comment type="caution">
    <text evidence="3">The sequence shown here is derived from an EMBL/GenBank/DDBJ whole genome shotgun (WGS) entry which is preliminary data.</text>
</comment>
<dbReference type="Proteomes" id="UP000318297">
    <property type="component" value="Unassembled WGS sequence"/>
</dbReference>
<keyword evidence="2" id="KW-0812">Transmembrane</keyword>
<sequence length="138" mass="14932">MLLQKRWFVASYWVAAVVLVGVAGALGARWGDGEAPNFDNDDKGGVPATGMSHLLYQVFGGILLAALVLAIFSGVWLLMWMRARRAAAAADDGADEVIDEDEMSVDDVEHMFDDEDDDSEPDDVEADEVAGSAPNRTW</sequence>
<dbReference type="EMBL" id="VIVQ01000001">
    <property type="protein sequence ID" value="TWE11876.1"/>
    <property type="molecule type" value="Genomic_DNA"/>
</dbReference>
<gene>
    <name evidence="3" type="ORF">BKA23_0669</name>
</gene>